<dbReference type="InterPro" id="IPR025110">
    <property type="entry name" value="AMP-bd_C"/>
</dbReference>
<evidence type="ECO:0000256" key="4">
    <source>
        <dbReference type="ARBA" id="ARBA00022840"/>
    </source>
</evidence>
<dbReference type="InterPro" id="IPR042099">
    <property type="entry name" value="ANL_N_sf"/>
</dbReference>
<dbReference type="GO" id="GO:0005524">
    <property type="term" value="F:ATP binding"/>
    <property type="evidence" value="ECO:0007669"/>
    <property type="project" value="UniProtKB-KW"/>
</dbReference>
<dbReference type="GO" id="GO:0016405">
    <property type="term" value="F:CoA-ligase activity"/>
    <property type="evidence" value="ECO:0007669"/>
    <property type="project" value="UniProtKB-ARBA"/>
</dbReference>
<dbReference type="Gene3D" id="3.30.300.30">
    <property type="match status" value="1"/>
</dbReference>
<evidence type="ECO:0000256" key="1">
    <source>
        <dbReference type="ARBA" id="ARBA00006432"/>
    </source>
</evidence>
<feature type="domain" description="AMP-binding enzyme C-terminal" evidence="6">
    <location>
        <begin position="495"/>
        <end position="573"/>
    </location>
</feature>
<dbReference type="InterPro" id="IPR051087">
    <property type="entry name" value="Mitochondrial_ACSM"/>
</dbReference>
<dbReference type="AlphaFoldDB" id="A0A6J7H897"/>
<evidence type="ECO:0000256" key="2">
    <source>
        <dbReference type="ARBA" id="ARBA00022598"/>
    </source>
</evidence>
<keyword evidence="3" id="KW-0547">Nucleotide-binding</keyword>
<dbReference type="GO" id="GO:0004321">
    <property type="term" value="F:fatty-acyl-CoA synthase activity"/>
    <property type="evidence" value="ECO:0007669"/>
    <property type="project" value="TreeGrafter"/>
</dbReference>
<dbReference type="GO" id="GO:0006637">
    <property type="term" value="P:acyl-CoA metabolic process"/>
    <property type="evidence" value="ECO:0007669"/>
    <property type="project" value="TreeGrafter"/>
</dbReference>
<dbReference type="PANTHER" id="PTHR43605:SF10">
    <property type="entry name" value="ACYL-COA SYNTHETASE MEDIUM CHAIN FAMILY MEMBER 3"/>
    <property type="match status" value="1"/>
</dbReference>
<evidence type="ECO:0000313" key="7">
    <source>
        <dbReference type="EMBL" id="CAB4911929.1"/>
    </source>
</evidence>
<dbReference type="GO" id="GO:0006633">
    <property type="term" value="P:fatty acid biosynthetic process"/>
    <property type="evidence" value="ECO:0007669"/>
    <property type="project" value="TreeGrafter"/>
</dbReference>
<dbReference type="Pfam" id="PF00501">
    <property type="entry name" value="AMP-binding"/>
    <property type="match status" value="1"/>
</dbReference>
<dbReference type="Gene3D" id="3.40.50.12780">
    <property type="entry name" value="N-terminal domain of ligase-like"/>
    <property type="match status" value="1"/>
</dbReference>
<gene>
    <name evidence="7" type="ORF">UFOPK3564_01305</name>
</gene>
<keyword evidence="2" id="KW-0436">Ligase</keyword>
<reference evidence="7" key="1">
    <citation type="submission" date="2020-05" db="EMBL/GenBank/DDBJ databases">
        <authorList>
            <person name="Chiriac C."/>
            <person name="Salcher M."/>
            <person name="Ghai R."/>
            <person name="Kavagutti S V."/>
        </authorList>
    </citation>
    <scope>NUCLEOTIDE SEQUENCE</scope>
</reference>
<dbReference type="InterPro" id="IPR000873">
    <property type="entry name" value="AMP-dep_synth/lig_dom"/>
</dbReference>
<name>A0A6J7H897_9ZZZZ</name>
<dbReference type="GO" id="GO:0015645">
    <property type="term" value="F:fatty acid ligase activity"/>
    <property type="evidence" value="ECO:0007669"/>
    <property type="project" value="TreeGrafter"/>
</dbReference>
<sequence>MQQPTTPGRDAAPRLQDHARERETFRIDVPDVFNPVIDVVESWAAEDPDALAVLSLGPAGEVTAEQTAADLARDARRTARALLDLGVGKGDRVFVMLPRIAEWYAVVLGAMRIGAVPMPGPNLLTPKDVAYRLTEAGAVAAVTDAAGAAKVDAIDVPLPELRARVLVRPGAVLDATGGGDAGADGADGDVAASVDASPGVPDGWHDLAALVAATPGDGGELPDAPTRREDPLLTYFTSGTVSHPKRVTHSQEYGLAHVPTARFWHDLRPGDRHWTVTDTGWAKAAWGGLFGQLHERATIVQVALGRPDADTILRILAEHRITSFCAPPTLYRTLVQADLGAHDLSALRHCTSAGEPLNPEVIKVWARGTGGLTVYDAYGQTETSVLVANYRAVEVRPGSMGLPVPGWDVEVLDEEGRRAPDGEVGDIAVRTDGDRRPVGLFRGYDGNPAATAERFRDGWYFTGDKAARDADGYLWFEGRDDDVITSSAYRIGPFEVESALVEHDAVVEAAVVGKDDPERTQIVTAFVILAAGVEGSDALATELQDHVKALTAPYKYPREVHFVTELPKTVSGKIRRTELRDLLRERG</sequence>
<comment type="similarity">
    <text evidence="1">Belongs to the ATP-dependent AMP-binding enzyme family.</text>
</comment>
<dbReference type="Pfam" id="PF13193">
    <property type="entry name" value="AMP-binding_C"/>
    <property type="match status" value="1"/>
</dbReference>
<dbReference type="SUPFAM" id="SSF56801">
    <property type="entry name" value="Acetyl-CoA synthetase-like"/>
    <property type="match status" value="1"/>
</dbReference>
<accession>A0A6J7H897</accession>
<dbReference type="EMBL" id="CAFBMK010000061">
    <property type="protein sequence ID" value="CAB4911929.1"/>
    <property type="molecule type" value="Genomic_DNA"/>
</dbReference>
<evidence type="ECO:0000259" key="6">
    <source>
        <dbReference type="Pfam" id="PF13193"/>
    </source>
</evidence>
<dbReference type="InterPro" id="IPR045851">
    <property type="entry name" value="AMP-bd_C_sf"/>
</dbReference>
<protein>
    <submittedName>
        <fullName evidence="7">Unannotated protein</fullName>
    </submittedName>
</protein>
<dbReference type="FunFam" id="3.30.300.30:FF:000005">
    <property type="entry name" value="Acyl-coenzyme A synthetase ACSM5, mitochondrial"/>
    <property type="match status" value="1"/>
</dbReference>
<organism evidence="7">
    <name type="scientific">freshwater metagenome</name>
    <dbReference type="NCBI Taxonomy" id="449393"/>
    <lineage>
        <taxon>unclassified sequences</taxon>
        <taxon>metagenomes</taxon>
        <taxon>ecological metagenomes</taxon>
    </lineage>
</organism>
<feature type="domain" description="AMP-dependent synthetase/ligase" evidence="5">
    <location>
        <begin position="41"/>
        <end position="444"/>
    </location>
</feature>
<dbReference type="PANTHER" id="PTHR43605">
    <property type="entry name" value="ACYL-COENZYME A SYNTHETASE"/>
    <property type="match status" value="1"/>
</dbReference>
<evidence type="ECO:0000256" key="3">
    <source>
        <dbReference type="ARBA" id="ARBA00022741"/>
    </source>
</evidence>
<proteinExistence type="inferred from homology"/>
<evidence type="ECO:0000259" key="5">
    <source>
        <dbReference type="Pfam" id="PF00501"/>
    </source>
</evidence>
<keyword evidence="4" id="KW-0067">ATP-binding</keyword>